<dbReference type="Gene3D" id="3.40.630.30">
    <property type="match status" value="1"/>
</dbReference>
<dbReference type="PANTHER" id="PTHR43877:SF5">
    <property type="entry name" value="BLL8307 PROTEIN"/>
    <property type="match status" value="1"/>
</dbReference>
<dbReference type="EMBL" id="BMHF01000003">
    <property type="protein sequence ID" value="GGA29890.1"/>
    <property type="molecule type" value="Genomic_DNA"/>
</dbReference>
<sequence length="151" mass="16850">MEITKDDLTGAAVIALLEEHLQDMFATSPPESVHALDLEGLRKPEMTFWTAWEGNELLGCGALKELDAGHGEIKSMRTSSGHKRKGVAEAMLNHILQAARERGYKRLSLETGSMAFFEPARKLYEKLGFGYCEPFAHYTDDPNSAFMTKEI</sequence>
<keyword evidence="1" id="KW-0808">Transferase</keyword>
<dbReference type="InterPro" id="IPR050832">
    <property type="entry name" value="Bact_Acetyltransf"/>
</dbReference>
<dbReference type="RefSeq" id="WP_094092860.1">
    <property type="nucleotide sequence ID" value="NZ_BMHF01000003.1"/>
</dbReference>
<dbReference type="PROSITE" id="PS51186">
    <property type="entry name" value="GNAT"/>
    <property type="match status" value="1"/>
</dbReference>
<accession>A0ABQ1FUG1</accession>
<evidence type="ECO:0000259" key="3">
    <source>
        <dbReference type="PROSITE" id="PS51186"/>
    </source>
</evidence>
<keyword evidence="5" id="KW-1185">Reference proteome</keyword>
<gene>
    <name evidence="4" type="primary">ysnE</name>
    <name evidence="4" type="ORF">GCM10010917_13690</name>
</gene>
<dbReference type="Pfam" id="PF00583">
    <property type="entry name" value="Acetyltransf_1"/>
    <property type="match status" value="1"/>
</dbReference>
<evidence type="ECO:0000256" key="2">
    <source>
        <dbReference type="ARBA" id="ARBA00023315"/>
    </source>
</evidence>
<reference evidence="5" key="1">
    <citation type="journal article" date="2019" name="Int. J. Syst. Evol. Microbiol.">
        <title>The Global Catalogue of Microorganisms (GCM) 10K type strain sequencing project: providing services to taxonomists for standard genome sequencing and annotation.</title>
        <authorList>
            <consortium name="The Broad Institute Genomics Platform"/>
            <consortium name="The Broad Institute Genome Sequencing Center for Infectious Disease"/>
            <person name="Wu L."/>
            <person name="Ma J."/>
        </authorList>
    </citation>
    <scope>NUCLEOTIDE SEQUENCE [LARGE SCALE GENOMIC DNA]</scope>
    <source>
        <strain evidence="5">CGMCC 1.15044</strain>
    </source>
</reference>
<feature type="domain" description="N-acetyltransferase" evidence="3">
    <location>
        <begin position="3"/>
        <end position="151"/>
    </location>
</feature>
<dbReference type="Proteomes" id="UP000609323">
    <property type="component" value="Unassembled WGS sequence"/>
</dbReference>
<dbReference type="CDD" id="cd04301">
    <property type="entry name" value="NAT_SF"/>
    <property type="match status" value="1"/>
</dbReference>
<comment type="caution">
    <text evidence="4">The sequence shown here is derived from an EMBL/GenBank/DDBJ whole genome shotgun (WGS) entry which is preliminary data.</text>
</comment>
<proteinExistence type="predicted"/>
<evidence type="ECO:0000313" key="5">
    <source>
        <dbReference type="Proteomes" id="UP000609323"/>
    </source>
</evidence>
<dbReference type="InterPro" id="IPR000182">
    <property type="entry name" value="GNAT_dom"/>
</dbReference>
<evidence type="ECO:0000313" key="4">
    <source>
        <dbReference type="EMBL" id="GGA29890.1"/>
    </source>
</evidence>
<dbReference type="PANTHER" id="PTHR43877">
    <property type="entry name" value="AMINOALKYLPHOSPHONATE N-ACETYLTRANSFERASE-RELATED-RELATED"/>
    <property type="match status" value="1"/>
</dbReference>
<evidence type="ECO:0000256" key="1">
    <source>
        <dbReference type="ARBA" id="ARBA00022679"/>
    </source>
</evidence>
<name>A0ABQ1FUG1_9BACL</name>
<dbReference type="SUPFAM" id="SSF55729">
    <property type="entry name" value="Acyl-CoA N-acyltransferases (Nat)"/>
    <property type="match status" value="1"/>
</dbReference>
<keyword evidence="2" id="KW-0012">Acyltransferase</keyword>
<dbReference type="InterPro" id="IPR016181">
    <property type="entry name" value="Acyl_CoA_acyltransferase"/>
</dbReference>
<organism evidence="4 5">
    <name type="scientific">Paenibacillus physcomitrellae</name>
    <dbReference type="NCBI Taxonomy" id="1619311"/>
    <lineage>
        <taxon>Bacteria</taxon>
        <taxon>Bacillati</taxon>
        <taxon>Bacillota</taxon>
        <taxon>Bacilli</taxon>
        <taxon>Bacillales</taxon>
        <taxon>Paenibacillaceae</taxon>
        <taxon>Paenibacillus</taxon>
    </lineage>
</organism>
<protein>
    <submittedName>
        <fullName evidence="4">N-acetyltransferase YsnE</fullName>
    </submittedName>
</protein>